<reference evidence="8 9" key="1">
    <citation type="submission" date="2018-09" db="EMBL/GenBank/DDBJ databases">
        <title>Characterization of the phylogenetic diversity of five novel species belonging to the genus Bifidobacterium.</title>
        <authorList>
            <person name="Lugli G.A."/>
            <person name="Duranti S."/>
            <person name="Milani C."/>
        </authorList>
    </citation>
    <scope>NUCLEOTIDE SEQUENCE [LARGE SCALE GENOMIC DNA]</scope>
    <source>
        <strain evidence="8 9">2034B</strain>
    </source>
</reference>
<gene>
    <name evidence="8" type="ORF">D2E25_0842</name>
</gene>
<dbReference type="InterPro" id="IPR005490">
    <property type="entry name" value="LD_TPept_cat_dom"/>
</dbReference>
<dbReference type="EMBL" id="QXGL01000002">
    <property type="protein sequence ID" value="RSX53519.1"/>
    <property type="molecule type" value="Genomic_DNA"/>
</dbReference>
<evidence type="ECO:0000259" key="7">
    <source>
        <dbReference type="PROSITE" id="PS52029"/>
    </source>
</evidence>
<dbReference type="AlphaFoldDB" id="A0A430FKV2"/>
<organism evidence="8 9">
    <name type="scientific">Bifidobacterium goeldii</name>
    <dbReference type="NCBI Taxonomy" id="2306975"/>
    <lineage>
        <taxon>Bacteria</taxon>
        <taxon>Bacillati</taxon>
        <taxon>Actinomycetota</taxon>
        <taxon>Actinomycetes</taxon>
        <taxon>Bifidobacteriales</taxon>
        <taxon>Bifidobacteriaceae</taxon>
        <taxon>Bifidobacterium</taxon>
    </lineage>
</organism>
<evidence type="ECO:0000256" key="2">
    <source>
        <dbReference type="ARBA" id="ARBA00022679"/>
    </source>
</evidence>
<dbReference type="GO" id="GO:0005576">
    <property type="term" value="C:extracellular region"/>
    <property type="evidence" value="ECO:0007669"/>
    <property type="project" value="TreeGrafter"/>
</dbReference>
<evidence type="ECO:0000256" key="5">
    <source>
        <dbReference type="ARBA" id="ARBA00023316"/>
    </source>
</evidence>
<comment type="caution">
    <text evidence="8">The sequence shown here is derived from an EMBL/GenBank/DDBJ whole genome shotgun (WGS) entry which is preliminary data.</text>
</comment>
<evidence type="ECO:0000256" key="1">
    <source>
        <dbReference type="ARBA" id="ARBA00004752"/>
    </source>
</evidence>
<dbReference type="PANTHER" id="PTHR30582:SF2">
    <property type="entry name" value="L,D-TRANSPEPTIDASE YCIB-RELATED"/>
    <property type="match status" value="1"/>
</dbReference>
<dbReference type="GO" id="GO:0018104">
    <property type="term" value="P:peptidoglycan-protein cross-linking"/>
    <property type="evidence" value="ECO:0007669"/>
    <property type="project" value="TreeGrafter"/>
</dbReference>
<feature type="active site" description="Proton donor/acceptor" evidence="6">
    <location>
        <position position="281"/>
    </location>
</feature>
<comment type="pathway">
    <text evidence="1 6">Cell wall biogenesis; peptidoglycan biosynthesis.</text>
</comment>
<evidence type="ECO:0000313" key="9">
    <source>
        <dbReference type="Proteomes" id="UP000287533"/>
    </source>
</evidence>
<dbReference type="CDD" id="cd16913">
    <property type="entry name" value="YkuD_like"/>
    <property type="match status" value="1"/>
</dbReference>
<dbReference type="InterPro" id="IPR038063">
    <property type="entry name" value="Transpep_catalytic_dom"/>
</dbReference>
<sequence length="331" mass="36729">MNSYDWFARISHSVRGTMAAIIAVLFALAAMLAIVPANEARADDSGARIDMYRLYNMSSGEHFYTGDGNEKNSLVNAGWIYEGIGWVAPQHSNTPVWRLYNPNGGDHHYTIDTNERDALVGQGWRNEGIGWYSSDTNRSFPLYRQYNPKARTGSHNYTLNGNEVSMLTSQGWRDEGVAWYGIGGGKAAPQPQWMRPSEGAYPSLANVPGLNIEVSLGAQRVYVKSGSNTIYTMIASTGTNNTTPRGIFHVQNRGMNFYNPSEGMGANYWVSWKDWGVYLFHSVPTDANGNYIVSEANKLGHPASHGCVRLSIPDAKWLYEQLPSGVQVHIY</sequence>
<protein>
    <submittedName>
        <fullName evidence="8">Peptidase</fullName>
    </submittedName>
</protein>
<dbReference type="UniPathway" id="UPA00219"/>
<dbReference type="InterPro" id="IPR050979">
    <property type="entry name" value="LD-transpeptidase"/>
</dbReference>
<dbReference type="GO" id="GO:0008360">
    <property type="term" value="P:regulation of cell shape"/>
    <property type="evidence" value="ECO:0007669"/>
    <property type="project" value="UniProtKB-UniRule"/>
</dbReference>
<name>A0A430FKV2_9BIFI</name>
<keyword evidence="5 6" id="KW-0961">Cell wall biogenesis/degradation</keyword>
<proteinExistence type="predicted"/>
<dbReference type="GO" id="GO:0071972">
    <property type="term" value="F:peptidoglycan L,D-transpeptidase activity"/>
    <property type="evidence" value="ECO:0007669"/>
    <property type="project" value="TreeGrafter"/>
</dbReference>
<keyword evidence="9" id="KW-1185">Reference proteome</keyword>
<dbReference type="RefSeq" id="WP_241217004.1">
    <property type="nucleotide sequence ID" value="NZ_QXGL01000002.1"/>
</dbReference>
<dbReference type="SUPFAM" id="SSF141523">
    <property type="entry name" value="L,D-transpeptidase catalytic domain-like"/>
    <property type="match status" value="1"/>
</dbReference>
<feature type="domain" description="L,D-TPase catalytic" evidence="7">
    <location>
        <begin position="210"/>
        <end position="331"/>
    </location>
</feature>
<evidence type="ECO:0000256" key="3">
    <source>
        <dbReference type="ARBA" id="ARBA00022960"/>
    </source>
</evidence>
<dbReference type="Pfam" id="PF18885">
    <property type="entry name" value="DUF5648"/>
    <property type="match status" value="1"/>
</dbReference>
<dbReference type="PANTHER" id="PTHR30582">
    <property type="entry name" value="L,D-TRANSPEPTIDASE"/>
    <property type="match status" value="1"/>
</dbReference>
<dbReference type="InterPro" id="IPR043708">
    <property type="entry name" value="DUF5648"/>
</dbReference>
<dbReference type="Proteomes" id="UP000287533">
    <property type="component" value="Unassembled WGS sequence"/>
</dbReference>
<evidence type="ECO:0000256" key="6">
    <source>
        <dbReference type="PROSITE-ProRule" id="PRU01373"/>
    </source>
</evidence>
<keyword evidence="4 6" id="KW-0573">Peptidoglycan synthesis</keyword>
<evidence type="ECO:0000313" key="8">
    <source>
        <dbReference type="EMBL" id="RSX53519.1"/>
    </source>
</evidence>
<dbReference type="Pfam" id="PF03734">
    <property type="entry name" value="YkuD"/>
    <property type="match status" value="1"/>
</dbReference>
<dbReference type="Gene3D" id="2.40.440.10">
    <property type="entry name" value="L,D-transpeptidase catalytic domain-like"/>
    <property type="match status" value="1"/>
</dbReference>
<evidence type="ECO:0000256" key="4">
    <source>
        <dbReference type="ARBA" id="ARBA00022984"/>
    </source>
</evidence>
<dbReference type="GO" id="GO:0071555">
    <property type="term" value="P:cell wall organization"/>
    <property type="evidence" value="ECO:0007669"/>
    <property type="project" value="UniProtKB-UniRule"/>
</dbReference>
<accession>A0A430FKV2</accession>
<keyword evidence="3 6" id="KW-0133">Cell shape</keyword>
<feature type="active site" description="Nucleophile" evidence="6">
    <location>
        <position position="307"/>
    </location>
</feature>
<keyword evidence="2" id="KW-0808">Transferase</keyword>
<dbReference type="GO" id="GO:0016740">
    <property type="term" value="F:transferase activity"/>
    <property type="evidence" value="ECO:0007669"/>
    <property type="project" value="UniProtKB-KW"/>
</dbReference>
<dbReference type="PROSITE" id="PS52029">
    <property type="entry name" value="LD_TPASE"/>
    <property type="match status" value="1"/>
</dbReference>